<comment type="caution">
    <text evidence="1">The sequence shown here is derived from an EMBL/GenBank/DDBJ whole genome shotgun (WGS) entry which is preliminary data.</text>
</comment>
<keyword evidence="2" id="KW-1185">Reference proteome</keyword>
<reference evidence="1 2" key="1">
    <citation type="submission" date="2022-03" db="EMBL/GenBank/DDBJ databases">
        <authorList>
            <person name="He Y."/>
        </authorList>
    </citation>
    <scope>NUCLEOTIDE SEQUENCE [LARGE SCALE GENOMIC DNA]</scope>
    <source>
        <strain evidence="1 2">TK19116</strain>
    </source>
</reference>
<name>A0ABT1MS95_9RHOB</name>
<gene>
    <name evidence="1" type="ORF">MLD63_12190</name>
</gene>
<proteinExistence type="predicted"/>
<evidence type="ECO:0000313" key="2">
    <source>
        <dbReference type="Proteomes" id="UP001203945"/>
    </source>
</evidence>
<organism evidence="1 2">
    <name type="scientific">Paracoccus albicereus</name>
    <dbReference type="NCBI Taxonomy" id="2922394"/>
    <lineage>
        <taxon>Bacteria</taxon>
        <taxon>Pseudomonadati</taxon>
        <taxon>Pseudomonadota</taxon>
        <taxon>Alphaproteobacteria</taxon>
        <taxon>Rhodobacterales</taxon>
        <taxon>Paracoccaceae</taxon>
        <taxon>Paracoccus</taxon>
    </lineage>
</organism>
<dbReference type="InterPro" id="IPR014917">
    <property type="entry name" value="DUF1800"/>
</dbReference>
<protein>
    <submittedName>
        <fullName evidence="1">DUF1800 domain-containing protein</fullName>
    </submittedName>
</protein>
<dbReference type="EMBL" id="JAKZEU010000004">
    <property type="protein sequence ID" value="MCQ0971182.1"/>
    <property type="molecule type" value="Genomic_DNA"/>
</dbReference>
<accession>A0ABT1MS95</accession>
<sequence>MMAIDFPELAAIRLGYGLSPNQPPPADAAAVLASVPRAQSMAMPTTMADYRRDFERWQVIRKAQEKADTAPNRAAFQRIRQGMAQKPEIDLMRRIARAAIDPAGFGERLVQFWADHFTVRSKNFVSHVLVSAFVDEAIRPNLSGSFADMLKAATTHPAMLLYLDHNGSTGPNSVFARRRPERRLGLNENLARELVELHTLGVGADYSQTDVRELAELMTGMGFQPTGDRIYRPDRAEPGAEQLLGRSYGGRGTDGMGEIRRMLDDLARHPATASHLSRKLAVHFLSDDPSPDAVAVLETAWRDSDGNLPTIYRALVEHPELEATFRQKARQPFDFIVAAVRALGLDPLRVQRMEQKPRRRDFVNPMRRMGQAWQQPVGPDGWAERADDWISPQGLAARIDWALDLPGRFLDPLPDPRILLKQALGSTVSPALAAAVPRAESEAEGIALILASADFNRR</sequence>
<evidence type="ECO:0000313" key="1">
    <source>
        <dbReference type="EMBL" id="MCQ0971182.1"/>
    </source>
</evidence>
<dbReference type="Pfam" id="PF08811">
    <property type="entry name" value="DUF1800"/>
    <property type="match status" value="1"/>
</dbReference>
<dbReference type="Proteomes" id="UP001203945">
    <property type="component" value="Unassembled WGS sequence"/>
</dbReference>